<proteinExistence type="predicted"/>
<comment type="caution">
    <text evidence="1">The sequence shown here is derived from an EMBL/GenBank/DDBJ whole genome shotgun (WGS) entry which is preliminary data.</text>
</comment>
<reference evidence="1 2" key="1">
    <citation type="journal article" date="2015" name="Nature">
        <title>rRNA introns, odd ribosomes, and small enigmatic genomes across a large radiation of phyla.</title>
        <authorList>
            <person name="Brown C.T."/>
            <person name="Hug L.A."/>
            <person name="Thomas B.C."/>
            <person name="Sharon I."/>
            <person name="Castelle C.J."/>
            <person name="Singh A."/>
            <person name="Wilkins M.J."/>
            <person name="Williams K.H."/>
            <person name="Banfield J.F."/>
        </authorList>
    </citation>
    <scope>NUCLEOTIDE SEQUENCE [LARGE SCALE GENOMIC DNA]</scope>
</reference>
<dbReference type="EMBL" id="LCDO01000029">
    <property type="protein sequence ID" value="KKS54833.1"/>
    <property type="molecule type" value="Genomic_DNA"/>
</dbReference>
<protein>
    <submittedName>
        <fullName evidence="1">Uncharacterized protein</fullName>
    </submittedName>
</protein>
<name>A0A0G1CYW5_9BACT</name>
<organism evidence="1 2">
    <name type="scientific">Candidatus Magasanikbacteria bacterium GW2011_GWA2_42_32</name>
    <dbReference type="NCBI Taxonomy" id="1619039"/>
    <lineage>
        <taxon>Bacteria</taxon>
        <taxon>Candidatus Magasanikiibacteriota</taxon>
    </lineage>
</organism>
<gene>
    <name evidence="1" type="ORF">UV20_C0029G0012</name>
</gene>
<evidence type="ECO:0000313" key="2">
    <source>
        <dbReference type="Proteomes" id="UP000034837"/>
    </source>
</evidence>
<dbReference type="AlphaFoldDB" id="A0A0G1CYW5"/>
<evidence type="ECO:0000313" key="1">
    <source>
        <dbReference type="EMBL" id="KKS54833.1"/>
    </source>
</evidence>
<sequence length="331" mass="38216">MNAQLNHSLATAPNYPDKTAVHFAAQIVADGYYGGEKSNEVFFLYPSDVLASQHDFAFNGWGKDFTKPQSETKWNDVFVWPSTLDNPGIPVDAGVVFLPEKTPVDPETGSKYASEVKVVDGEEKRVMIEDEKLVSAFVEWAQNLTDESPATMALKEYEQKRNYWKEQDQQRSCIDVFRQEMIKLSFCEEAADDLGTDVFVEWMGMGKLHWQEDIAFEEAMQRLLKKSGANWKRAENTISTREYWKVYFEQHPEQKPKHLVFYDGTPTTAIHEFQTRHNIGQADTSKKEGDLLGFDERHVLDMREDPRANRGYDELVATAHRIIEEHYRTKE</sequence>
<dbReference type="Proteomes" id="UP000034837">
    <property type="component" value="Unassembled WGS sequence"/>
</dbReference>
<accession>A0A0G1CYW5</accession>